<dbReference type="GO" id="GO:0043139">
    <property type="term" value="F:5'-3' DNA helicase activity"/>
    <property type="evidence" value="ECO:0007669"/>
    <property type="project" value="UniProtKB-EC"/>
</dbReference>
<reference evidence="4" key="1">
    <citation type="submission" date="2022-08" db="UniProtKB">
        <authorList>
            <consortium name="EnsemblMetazoa"/>
        </authorList>
    </citation>
    <scope>IDENTIFICATION</scope>
    <source>
        <strain evidence="4">Israel</strain>
    </source>
</reference>
<dbReference type="InterPro" id="IPR049163">
    <property type="entry name" value="Pif1-like_2B_dom"/>
</dbReference>
<comment type="catalytic activity">
    <reaction evidence="1">
        <text>ATP + H2O = ADP + phosphate + H(+)</text>
        <dbReference type="Rhea" id="RHEA:13065"/>
        <dbReference type="ChEBI" id="CHEBI:15377"/>
        <dbReference type="ChEBI" id="CHEBI:15378"/>
        <dbReference type="ChEBI" id="CHEBI:30616"/>
        <dbReference type="ChEBI" id="CHEBI:43474"/>
        <dbReference type="ChEBI" id="CHEBI:456216"/>
        <dbReference type="EC" id="5.6.2.3"/>
    </reaction>
</comment>
<keyword evidence="1" id="KW-0234">DNA repair</keyword>
<dbReference type="Pfam" id="PF05970">
    <property type="entry name" value="PIF1"/>
    <property type="match status" value="1"/>
</dbReference>
<dbReference type="SUPFAM" id="SSF52540">
    <property type="entry name" value="P-loop containing nucleoside triphosphate hydrolases"/>
    <property type="match status" value="2"/>
</dbReference>
<proteinExistence type="inferred from homology"/>
<dbReference type="GO" id="GO:0000723">
    <property type="term" value="P:telomere maintenance"/>
    <property type="evidence" value="ECO:0007669"/>
    <property type="project" value="InterPro"/>
</dbReference>
<comment type="cofactor">
    <cofactor evidence="1">
        <name>Mg(2+)</name>
        <dbReference type="ChEBI" id="CHEBI:18420"/>
    </cofactor>
</comment>
<comment type="similarity">
    <text evidence="1">Belongs to the helicase family.</text>
</comment>
<dbReference type="GO" id="GO:0005524">
    <property type="term" value="F:ATP binding"/>
    <property type="evidence" value="ECO:0007669"/>
    <property type="project" value="UniProtKB-KW"/>
</dbReference>
<dbReference type="Gene3D" id="3.40.50.300">
    <property type="entry name" value="P-loop containing nucleotide triphosphate hydrolases"/>
    <property type="match status" value="1"/>
</dbReference>
<keyword evidence="1" id="KW-0547">Nucleotide-binding</keyword>
<keyword evidence="5" id="KW-1185">Reference proteome</keyword>
<dbReference type="PANTHER" id="PTHR10492">
    <property type="match status" value="1"/>
</dbReference>
<evidence type="ECO:0000313" key="5">
    <source>
        <dbReference type="Proteomes" id="UP000092462"/>
    </source>
</evidence>
<dbReference type="AlphaFoldDB" id="A0A1B0DME9"/>
<evidence type="ECO:0000313" key="4">
    <source>
        <dbReference type="EnsemblMetazoa" id="PPAI009541-PA"/>
    </source>
</evidence>
<dbReference type="GO" id="GO:0016787">
    <property type="term" value="F:hydrolase activity"/>
    <property type="evidence" value="ECO:0007669"/>
    <property type="project" value="UniProtKB-KW"/>
</dbReference>
<keyword evidence="1" id="KW-0067">ATP-binding</keyword>
<sequence length="709" mass="81032">VCAANVRLDLSNEVQIYENCRFLSSPEAAWHLAKYEMYQHSHTIVRLSVHLEGEDRVYFHEGADLRQVAQPQSTLSAYFQSNAEMKVIADRKLEGITSRRMKAKVYREHGLHLTYPQYCKMFSWKTDAPRRWQKREKAHRKGFVAIGRMYTVNPRNVELHSLRVLLLHVPGCTSYQDLRTVNGRVFETFAEAAIVRGLRRSDEEFSNTIEEAISLDIPPAECRSLFAMLLYYNQPDTAGGVWVRFKENLIRDLLEGQRRREEEAEYLALAHMDSIIVGNGGSGIQYYSGMPEVPMNYRYFYSDHHEDACHQDIERCRRLLTERCNMLNSAQRSAFDTIVTSLQERRDEVNFEEARCFFVDGPGGTGKTFLYETLYYYCVVEGFKCIVTAWTGIAASLLPTGRTVHSTFKLPLNLTETATCNVRVNSPDGQKLEEADIILWDECSMAESRALTAVNEFLQELEHTTVPFGGKVIVMGGDFRQILPVVKYGDRSHILEKCVLENACWPLFRSLKLHRNERAAIGQKAFATHLNDVGEGRTNNELGLHVFDSNNCVITINNLIQKVFGKSRILPDDCAILCPRRDACQQVNHRINDRLPGEGRSYRASNRIVDEDDKARMRYNDEFLDAQNPAGLAPQVLLLKKGSIIMLIRNLDSKMGLCNGTRLRVLQTHNHLIKCVVLNGIRKGVTIHLPRIDITTTENDDVPVNFTRR</sequence>
<dbReference type="Pfam" id="PF21530">
    <property type="entry name" value="Pif1_2B_dom"/>
    <property type="match status" value="1"/>
</dbReference>
<dbReference type="InterPro" id="IPR027417">
    <property type="entry name" value="P-loop_NTPase"/>
</dbReference>
<evidence type="ECO:0000259" key="2">
    <source>
        <dbReference type="Pfam" id="PF05970"/>
    </source>
</evidence>
<dbReference type="VEuPathDB" id="VectorBase:PPAPM1_000460"/>
<keyword evidence="1" id="KW-0347">Helicase</keyword>
<dbReference type="GO" id="GO:0006310">
    <property type="term" value="P:DNA recombination"/>
    <property type="evidence" value="ECO:0007669"/>
    <property type="project" value="UniProtKB-KW"/>
</dbReference>
<name>A0A1B0DME9_PHLPP</name>
<dbReference type="PANTHER" id="PTHR10492:SF57">
    <property type="entry name" value="ATP-DEPENDENT DNA HELICASE"/>
    <property type="match status" value="1"/>
</dbReference>
<evidence type="ECO:0000256" key="1">
    <source>
        <dbReference type="RuleBase" id="RU363044"/>
    </source>
</evidence>
<evidence type="ECO:0000259" key="3">
    <source>
        <dbReference type="Pfam" id="PF21530"/>
    </source>
</evidence>
<dbReference type="InterPro" id="IPR010285">
    <property type="entry name" value="DNA_helicase_pif1-like_DEAD"/>
</dbReference>
<dbReference type="Proteomes" id="UP000092462">
    <property type="component" value="Unassembled WGS sequence"/>
</dbReference>
<dbReference type="EnsemblMetazoa" id="PPAI009541-RA">
    <property type="protein sequence ID" value="PPAI009541-PA"/>
    <property type="gene ID" value="PPAI009541"/>
</dbReference>
<protein>
    <recommendedName>
        <fullName evidence="1">ATP-dependent DNA helicase</fullName>
        <ecNumber evidence="1">5.6.2.3</ecNumber>
    </recommendedName>
</protein>
<dbReference type="GO" id="GO:0006281">
    <property type="term" value="P:DNA repair"/>
    <property type="evidence" value="ECO:0007669"/>
    <property type="project" value="UniProtKB-KW"/>
</dbReference>
<feature type="domain" description="DNA helicase Pif1-like 2B" evidence="3">
    <location>
        <begin position="622"/>
        <end position="667"/>
    </location>
</feature>
<dbReference type="EC" id="5.6.2.3" evidence="1"/>
<organism evidence="4 5">
    <name type="scientific">Phlebotomus papatasi</name>
    <name type="common">Sandfly</name>
    <dbReference type="NCBI Taxonomy" id="29031"/>
    <lineage>
        <taxon>Eukaryota</taxon>
        <taxon>Metazoa</taxon>
        <taxon>Ecdysozoa</taxon>
        <taxon>Arthropoda</taxon>
        <taxon>Hexapoda</taxon>
        <taxon>Insecta</taxon>
        <taxon>Pterygota</taxon>
        <taxon>Neoptera</taxon>
        <taxon>Endopterygota</taxon>
        <taxon>Diptera</taxon>
        <taxon>Nematocera</taxon>
        <taxon>Psychodoidea</taxon>
        <taxon>Psychodidae</taxon>
        <taxon>Phlebotomus</taxon>
        <taxon>Phlebotomus</taxon>
    </lineage>
</organism>
<accession>A0A1B0DME9</accession>
<keyword evidence="1" id="KW-0378">Hydrolase</keyword>
<feature type="domain" description="DNA helicase Pif1-like DEAD-box helicase" evidence="2">
    <location>
        <begin position="326"/>
        <end position="541"/>
    </location>
</feature>
<dbReference type="VEuPathDB" id="VectorBase:PPAI009541"/>
<keyword evidence="1" id="KW-0227">DNA damage</keyword>
<keyword evidence="1" id="KW-0233">DNA recombination</keyword>
<dbReference type="EMBL" id="AJVK01037214">
    <property type="status" value="NOT_ANNOTATED_CDS"/>
    <property type="molecule type" value="Genomic_DNA"/>
</dbReference>